<sequence>MSKKNTSSAQDVQALLGDNLQRRWWQSPTVWIGAAALVIAAGGYAWWSAKAAANAKPLYVTEAVKRGDLALTVSANGTLQPTRTVNIGSELSGTVRRVLVDVNDRIKKGQVLVELDTDKLNAQLGRSRASLASAQAGFGQAQASLREAQVNMQRLQEVQRISGGKLPSAAEMDTAQAALDKARAGVESAKASVADAQASLVTTETDLSKAAIKSPIDGVVLARSVDPGNAVAASLQAVTLFMVAEDLTKLRLEVAVDEADVGSVQQGQQASFTVSAYPARNYPAQVTRVDYGATKTDNVVTYVARLDVANEDLSLRPGMTASATINATQRTDVLLVPNAALRFTPTEAGGRAKGAAAGKPPQGGGLVDQIMPRGPMRSRNPGGARENNSAGQERKLWVLRQGNAQPEMVPVRTGLSDGRMTEIMVRGEALKEGDQVITDQRSSGAGA</sequence>
<feature type="domain" description="CusB-like beta-barrel" evidence="8">
    <location>
        <begin position="252"/>
        <end position="328"/>
    </location>
</feature>
<feature type="region of interest" description="Disordered" evidence="4">
    <location>
        <begin position="349"/>
        <end position="393"/>
    </location>
</feature>
<dbReference type="Pfam" id="PF25876">
    <property type="entry name" value="HH_MFP_RND"/>
    <property type="match status" value="1"/>
</dbReference>
<name>A0ABV9H2F0_9BURK</name>
<dbReference type="NCBIfam" id="TIGR01730">
    <property type="entry name" value="RND_mfp"/>
    <property type="match status" value="1"/>
</dbReference>
<evidence type="ECO:0000256" key="5">
    <source>
        <dbReference type="SAM" id="Phobius"/>
    </source>
</evidence>
<dbReference type="Gene3D" id="2.40.50.100">
    <property type="match status" value="1"/>
</dbReference>
<evidence type="ECO:0000259" key="7">
    <source>
        <dbReference type="Pfam" id="PF25917"/>
    </source>
</evidence>
<dbReference type="InterPro" id="IPR050465">
    <property type="entry name" value="UPF0194_transport"/>
</dbReference>
<evidence type="ECO:0000259" key="6">
    <source>
        <dbReference type="Pfam" id="PF25876"/>
    </source>
</evidence>
<dbReference type="Gene3D" id="2.40.30.170">
    <property type="match status" value="1"/>
</dbReference>
<keyword evidence="5" id="KW-0472">Membrane</keyword>
<evidence type="ECO:0000313" key="10">
    <source>
        <dbReference type="Proteomes" id="UP001595967"/>
    </source>
</evidence>
<dbReference type="InterPro" id="IPR058624">
    <property type="entry name" value="MdtA-like_HH"/>
</dbReference>
<evidence type="ECO:0000313" key="9">
    <source>
        <dbReference type="EMBL" id="MFC4623371.1"/>
    </source>
</evidence>
<keyword evidence="5" id="KW-1133">Transmembrane helix</keyword>
<evidence type="ECO:0000256" key="2">
    <source>
        <dbReference type="ARBA" id="ARBA00009477"/>
    </source>
</evidence>
<feature type="transmembrane region" description="Helical" evidence="5">
    <location>
        <begin position="29"/>
        <end position="47"/>
    </location>
</feature>
<dbReference type="InterPro" id="IPR058625">
    <property type="entry name" value="MdtA-like_BSH"/>
</dbReference>
<dbReference type="Pfam" id="PF25954">
    <property type="entry name" value="Beta-barrel_RND_2"/>
    <property type="match status" value="1"/>
</dbReference>
<reference evidence="10" key="1">
    <citation type="journal article" date="2019" name="Int. J. Syst. Evol. Microbiol.">
        <title>The Global Catalogue of Microorganisms (GCM) 10K type strain sequencing project: providing services to taxonomists for standard genome sequencing and annotation.</title>
        <authorList>
            <consortium name="The Broad Institute Genomics Platform"/>
            <consortium name="The Broad Institute Genome Sequencing Center for Infectious Disease"/>
            <person name="Wu L."/>
            <person name="Ma J."/>
        </authorList>
    </citation>
    <scope>NUCLEOTIDE SEQUENCE [LARGE SCALE GENOMIC DNA]</scope>
    <source>
        <strain evidence="10">JCM 11650</strain>
    </source>
</reference>
<comment type="caution">
    <text evidence="9">The sequence shown here is derived from an EMBL/GenBank/DDBJ whole genome shotgun (WGS) entry which is preliminary data.</text>
</comment>
<dbReference type="Proteomes" id="UP001595967">
    <property type="component" value="Unassembled WGS sequence"/>
</dbReference>
<organism evidence="9 10">
    <name type="scientific">Comamonas nitrativorans</name>
    <dbReference type="NCBI Taxonomy" id="108437"/>
    <lineage>
        <taxon>Bacteria</taxon>
        <taxon>Pseudomonadati</taxon>
        <taxon>Pseudomonadota</taxon>
        <taxon>Betaproteobacteria</taxon>
        <taxon>Burkholderiales</taxon>
        <taxon>Comamonadaceae</taxon>
        <taxon>Comamonas</taxon>
    </lineage>
</organism>
<protein>
    <submittedName>
        <fullName evidence="9">Efflux RND transporter periplasmic adaptor subunit</fullName>
    </submittedName>
</protein>
<keyword evidence="3" id="KW-0175">Coiled coil</keyword>
<evidence type="ECO:0000259" key="8">
    <source>
        <dbReference type="Pfam" id="PF25954"/>
    </source>
</evidence>
<comment type="similarity">
    <text evidence="2">Belongs to the membrane fusion protein (MFP) (TC 8.A.1) family.</text>
</comment>
<gene>
    <name evidence="9" type="ORF">ACFO3A_14325</name>
</gene>
<comment type="subcellular location">
    <subcellularLocation>
        <location evidence="1">Cell envelope</location>
    </subcellularLocation>
</comment>
<dbReference type="PANTHER" id="PTHR32347">
    <property type="entry name" value="EFFLUX SYSTEM COMPONENT YKNX-RELATED"/>
    <property type="match status" value="1"/>
</dbReference>
<feature type="domain" description="Multidrug resistance protein MdtA-like barrel-sandwich hybrid" evidence="7">
    <location>
        <begin position="83"/>
        <end position="237"/>
    </location>
</feature>
<keyword evidence="10" id="KW-1185">Reference proteome</keyword>
<dbReference type="InterPro" id="IPR058792">
    <property type="entry name" value="Beta-barrel_RND_2"/>
</dbReference>
<proteinExistence type="inferred from homology"/>
<feature type="domain" description="Multidrug resistance protein MdtA-like alpha-helical hairpin" evidence="6">
    <location>
        <begin position="131"/>
        <end position="200"/>
    </location>
</feature>
<dbReference type="Gene3D" id="1.10.287.470">
    <property type="entry name" value="Helix hairpin bin"/>
    <property type="match status" value="1"/>
</dbReference>
<evidence type="ECO:0000256" key="4">
    <source>
        <dbReference type="SAM" id="MobiDB-lite"/>
    </source>
</evidence>
<dbReference type="RefSeq" id="WP_377727712.1">
    <property type="nucleotide sequence ID" value="NZ_JBHSEW010000016.1"/>
</dbReference>
<dbReference type="InterPro" id="IPR006143">
    <property type="entry name" value="RND_pump_MFP"/>
</dbReference>
<dbReference type="PANTHER" id="PTHR32347:SF14">
    <property type="entry name" value="EFFLUX SYSTEM COMPONENT YKNX-RELATED"/>
    <property type="match status" value="1"/>
</dbReference>
<dbReference type="EMBL" id="JBHSEW010000016">
    <property type="protein sequence ID" value="MFC4623371.1"/>
    <property type="molecule type" value="Genomic_DNA"/>
</dbReference>
<keyword evidence="5" id="KW-0812">Transmembrane</keyword>
<dbReference type="SUPFAM" id="SSF111369">
    <property type="entry name" value="HlyD-like secretion proteins"/>
    <property type="match status" value="1"/>
</dbReference>
<evidence type="ECO:0000256" key="3">
    <source>
        <dbReference type="ARBA" id="ARBA00023054"/>
    </source>
</evidence>
<dbReference type="Pfam" id="PF25917">
    <property type="entry name" value="BSH_RND"/>
    <property type="match status" value="1"/>
</dbReference>
<evidence type="ECO:0000256" key="1">
    <source>
        <dbReference type="ARBA" id="ARBA00004196"/>
    </source>
</evidence>
<accession>A0ABV9H2F0</accession>